<dbReference type="EMBL" id="FQZN01000044">
    <property type="protein sequence ID" value="SHJ66408.1"/>
    <property type="molecule type" value="Genomic_DNA"/>
</dbReference>
<dbReference type="Proteomes" id="UP000184192">
    <property type="component" value="Unassembled WGS sequence"/>
</dbReference>
<keyword evidence="1" id="KW-0812">Transmembrane</keyword>
<accession>A0A1M6L5C5</accession>
<reference evidence="3" key="1">
    <citation type="submission" date="2016-11" db="EMBL/GenBank/DDBJ databases">
        <authorList>
            <person name="Varghese N."/>
            <person name="Submissions S."/>
        </authorList>
    </citation>
    <scope>NUCLEOTIDE SEQUENCE [LARGE SCALE GENOMIC DNA]</scope>
    <source>
        <strain evidence="3">DSM 26884</strain>
    </source>
</reference>
<evidence type="ECO:0000313" key="2">
    <source>
        <dbReference type="EMBL" id="SHJ66408.1"/>
    </source>
</evidence>
<keyword evidence="1" id="KW-1133">Transmembrane helix</keyword>
<dbReference type="AlphaFoldDB" id="A0A1M6L5C5"/>
<organism evidence="2 3">
    <name type="scientific">Bacteroides stercorirosoris</name>
    <dbReference type="NCBI Taxonomy" id="871324"/>
    <lineage>
        <taxon>Bacteria</taxon>
        <taxon>Pseudomonadati</taxon>
        <taxon>Bacteroidota</taxon>
        <taxon>Bacteroidia</taxon>
        <taxon>Bacteroidales</taxon>
        <taxon>Bacteroidaceae</taxon>
        <taxon>Bacteroides</taxon>
    </lineage>
</organism>
<keyword evidence="3" id="KW-1185">Reference proteome</keyword>
<feature type="transmembrane region" description="Helical" evidence="1">
    <location>
        <begin position="7"/>
        <end position="30"/>
    </location>
</feature>
<keyword evidence="1" id="KW-0472">Membrane</keyword>
<proteinExistence type="predicted"/>
<name>A0A1M6L5C5_9BACE</name>
<protein>
    <recommendedName>
        <fullName evidence="4">Transmembrane Fragile-X-F protein</fullName>
    </recommendedName>
</protein>
<gene>
    <name evidence="2" type="ORF">SAMN05444350_14429</name>
</gene>
<evidence type="ECO:0008006" key="4">
    <source>
        <dbReference type="Google" id="ProtNLM"/>
    </source>
</evidence>
<sequence length="61" mass="7000">MKNKYMILTVTLFVVFLVLKLTGVVAWSWWWVLSPILIPTALAFLVVAGFFVFVGYYANKL</sequence>
<feature type="transmembrane region" description="Helical" evidence="1">
    <location>
        <begin position="36"/>
        <end position="58"/>
    </location>
</feature>
<evidence type="ECO:0000313" key="3">
    <source>
        <dbReference type="Proteomes" id="UP000184192"/>
    </source>
</evidence>
<evidence type="ECO:0000256" key="1">
    <source>
        <dbReference type="SAM" id="Phobius"/>
    </source>
</evidence>